<proteinExistence type="predicted"/>
<gene>
    <name evidence="2" type="ORF">FRX48_09036</name>
</gene>
<dbReference type="OrthoDB" id="10462200at2759"/>
<evidence type="ECO:0000313" key="3">
    <source>
        <dbReference type="Proteomes" id="UP000324767"/>
    </source>
</evidence>
<reference evidence="2 3" key="1">
    <citation type="submission" date="2019-09" db="EMBL/GenBank/DDBJ databases">
        <title>The hologenome of the rock-dwelling lichen Lasallia pustulata.</title>
        <authorList>
            <person name="Greshake Tzovaras B."/>
            <person name="Segers F."/>
            <person name="Bicker A."/>
            <person name="Dal Grande F."/>
            <person name="Otte J."/>
            <person name="Hankeln T."/>
            <person name="Schmitt I."/>
            <person name="Ebersberger I."/>
        </authorList>
    </citation>
    <scope>NUCLEOTIDE SEQUENCE [LARGE SCALE GENOMIC DNA]</scope>
    <source>
        <strain evidence="2">A1-1</strain>
    </source>
</reference>
<dbReference type="EMBL" id="VXIT01000019">
    <property type="protein sequence ID" value="KAA6407234.1"/>
    <property type="molecule type" value="Genomic_DNA"/>
</dbReference>
<evidence type="ECO:0000259" key="1">
    <source>
        <dbReference type="Pfam" id="PF20150"/>
    </source>
</evidence>
<protein>
    <recommendedName>
        <fullName evidence="1">2EXR domain-containing protein</fullName>
    </recommendedName>
</protein>
<accession>A0A5M8PEA0</accession>
<sequence length="248" mass="28797">MILNKRLIKGDDVNALGLFGRLPLEIREMIYQMSLNVGYIIPCQKPDDDSILCFDYSECCSMPSTSLLCSGWTVNREAKKYLYANNTIVIQGQDSEALGEFIWNLTVDTESIARKFHVRFSWRDVPGSIIGEANFLAISHMKLHGSFTSASRQTRLNNIHDAIRDKLLGFWWSRLYLISHIKFDSLTLDFREATCLDGCCLDLASRLAWMLPKLSHGEPKELRVMANNKHFGRRLKWIFRKRQRRDWM</sequence>
<organism evidence="2 3">
    <name type="scientific">Lasallia pustulata</name>
    <dbReference type="NCBI Taxonomy" id="136370"/>
    <lineage>
        <taxon>Eukaryota</taxon>
        <taxon>Fungi</taxon>
        <taxon>Dikarya</taxon>
        <taxon>Ascomycota</taxon>
        <taxon>Pezizomycotina</taxon>
        <taxon>Lecanoromycetes</taxon>
        <taxon>OSLEUM clade</taxon>
        <taxon>Umbilicariomycetidae</taxon>
        <taxon>Umbilicariales</taxon>
        <taxon>Umbilicariaceae</taxon>
        <taxon>Lasallia</taxon>
    </lineage>
</organism>
<dbReference type="InterPro" id="IPR045518">
    <property type="entry name" value="2EXR"/>
</dbReference>
<comment type="caution">
    <text evidence="2">The sequence shown here is derived from an EMBL/GenBank/DDBJ whole genome shotgun (WGS) entry which is preliminary data.</text>
</comment>
<name>A0A5M8PEA0_9LECA</name>
<dbReference type="Pfam" id="PF20150">
    <property type="entry name" value="2EXR"/>
    <property type="match status" value="1"/>
</dbReference>
<feature type="domain" description="2EXR" evidence="1">
    <location>
        <begin position="18"/>
        <end position="109"/>
    </location>
</feature>
<evidence type="ECO:0000313" key="2">
    <source>
        <dbReference type="EMBL" id="KAA6407234.1"/>
    </source>
</evidence>
<dbReference type="AlphaFoldDB" id="A0A5M8PEA0"/>
<dbReference type="Proteomes" id="UP000324767">
    <property type="component" value="Unassembled WGS sequence"/>
</dbReference>